<organism evidence="1 2">
    <name type="scientific">Colletotrichum zoysiae</name>
    <dbReference type="NCBI Taxonomy" id="1216348"/>
    <lineage>
        <taxon>Eukaryota</taxon>
        <taxon>Fungi</taxon>
        <taxon>Dikarya</taxon>
        <taxon>Ascomycota</taxon>
        <taxon>Pezizomycotina</taxon>
        <taxon>Sordariomycetes</taxon>
        <taxon>Hypocreomycetidae</taxon>
        <taxon>Glomerellales</taxon>
        <taxon>Glomerellaceae</taxon>
        <taxon>Colletotrichum</taxon>
        <taxon>Colletotrichum graminicola species complex</taxon>
    </lineage>
</organism>
<protein>
    <submittedName>
        <fullName evidence="1">Uncharacterized protein</fullName>
    </submittedName>
</protein>
<proteinExistence type="predicted"/>
<keyword evidence="2" id="KW-1185">Reference proteome</keyword>
<evidence type="ECO:0000313" key="2">
    <source>
        <dbReference type="Proteomes" id="UP001232148"/>
    </source>
</evidence>
<evidence type="ECO:0000313" key="1">
    <source>
        <dbReference type="EMBL" id="KAK2033852.1"/>
    </source>
</evidence>
<dbReference type="Proteomes" id="UP001232148">
    <property type="component" value="Unassembled WGS sequence"/>
</dbReference>
<sequence length="90" mass="10038">MRCPIFPIPYPLGVSLSTSSTRAEVGTNDVLSFLPSYLPTVHLHPIHPIPSFPRPVPHFLPLPPPQLSLPRTVAGRCRCCQVDVMYLYKC</sequence>
<gene>
    <name evidence="1" type="ORF">LX32DRAFT_24072</name>
</gene>
<name>A0AAD9M6N7_9PEZI</name>
<dbReference type="AlphaFoldDB" id="A0AAD9M6N7"/>
<comment type="caution">
    <text evidence="1">The sequence shown here is derived from an EMBL/GenBank/DDBJ whole genome shotgun (WGS) entry which is preliminary data.</text>
</comment>
<accession>A0AAD9M6N7</accession>
<dbReference type="EMBL" id="MU842818">
    <property type="protein sequence ID" value="KAK2033852.1"/>
    <property type="molecule type" value="Genomic_DNA"/>
</dbReference>
<reference evidence="1" key="1">
    <citation type="submission" date="2021-06" db="EMBL/GenBank/DDBJ databases">
        <title>Comparative genomics, transcriptomics and evolutionary studies reveal genomic signatures of adaptation to plant cell wall in hemibiotrophic fungi.</title>
        <authorList>
            <consortium name="DOE Joint Genome Institute"/>
            <person name="Baroncelli R."/>
            <person name="Diaz J.F."/>
            <person name="Benocci T."/>
            <person name="Peng M."/>
            <person name="Battaglia E."/>
            <person name="Haridas S."/>
            <person name="Andreopoulos W."/>
            <person name="Labutti K."/>
            <person name="Pangilinan J."/>
            <person name="Floch G.L."/>
            <person name="Makela M.R."/>
            <person name="Henrissat B."/>
            <person name="Grigoriev I.V."/>
            <person name="Crouch J.A."/>
            <person name="De Vries R.P."/>
            <person name="Sukno S.A."/>
            <person name="Thon M.R."/>
        </authorList>
    </citation>
    <scope>NUCLEOTIDE SEQUENCE</scope>
    <source>
        <strain evidence="1">MAFF235873</strain>
    </source>
</reference>